<name>A0A1G4J9F5_9SACH</name>
<protein>
    <submittedName>
        <fullName evidence="3">LAME_0D06920g1_1</fullName>
    </submittedName>
</protein>
<keyword evidence="4" id="KW-1185">Reference proteome</keyword>
<dbReference type="InterPro" id="IPR017210">
    <property type="entry name" value="APP1"/>
</dbReference>
<dbReference type="PANTHER" id="PTHR28208:SF3">
    <property type="entry name" value="PHOSPHATIDATE PHOSPHATASE APP1"/>
    <property type="match status" value="1"/>
</dbReference>
<dbReference type="Pfam" id="PF09949">
    <property type="entry name" value="APP1_cat"/>
    <property type="match status" value="1"/>
</dbReference>
<feature type="region of interest" description="Disordered" evidence="1">
    <location>
        <begin position="135"/>
        <end position="159"/>
    </location>
</feature>
<evidence type="ECO:0000313" key="3">
    <source>
        <dbReference type="EMBL" id="SCU86610.1"/>
    </source>
</evidence>
<organism evidence="3 4">
    <name type="scientific">Lachancea meyersii CBS 8951</name>
    <dbReference type="NCBI Taxonomy" id="1266667"/>
    <lineage>
        <taxon>Eukaryota</taxon>
        <taxon>Fungi</taxon>
        <taxon>Dikarya</taxon>
        <taxon>Ascomycota</taxon>
        <taxon>Saccharomycotina</taxon>
        <taxon>Saccharomycetes</taxon>
        <taxon>Saccharomycetales</taxon>
        <taxon>Saccharomycetaceae</taxon>
        <taxon>Lachancea</taxon>
    </lineage>
</organism>
<dbReference type="InterPro" id="IPR019236">
    <property type="entry name" value="APP1_cat"/>
</dbReference>
<sequence length="591" mass="66615">MNSSDDLRAGGSALNKRQRLLNIMRTTRDVYVPTFTTTFSQLKSEASSTIRSYYDGSGGTAAPTGLPVWPSDMRTIVYPSYTRVVDQGRFETHIRGLVYTPGTMNRKSRLILSLCRQLIRPTSPETKANIEEQLEMPSNDSQSTFESASTHSSLALDSSQEDTLRSRIAGFLQKHIMGVTMAIDVSDGHVEHEYTNVATDNWGNYDIKILTSFQPQNISVKIDVPDGMSASCPINIVHEHGFALISDVDDTIKHTGVTGDKRSLFTNVFVHDFKTWAVPGMSLWYNTLKDSENVNFFYVSNSPFQLYPLLDDYLSQHFPHGPLFLKQYSGNLVSSLMSSSAKRKLGSIFSILRDFPHKRFILVGDSGERDLEAYTEAVKQFPTQIAAIYIRCCKDSMSDSAVNAPKVVNELNYMIEKKYYRRQGSCFDGDNAIASSRKIPQPTSDASNLFNYESKPKPSKPHQKPSLTSDQQKEINKSKKFAPTLPPRKHATFPIDGSDVLSFDRSYTDDAIYCTPSSQNDYGTYSTFFDSKADSWRQRVMDTILELNNCGVNIRFQLFTQPELCLEDSIEIIRKEKKEGGAQSTTHFYKR</sequence>
<feature type="domain" description="Phosphatidate phosphatase APP1 catalytic" evidence="2">
    <location>
        <begin position="243"/>
        <end position="392"/>
    </location>
</feature>
<dbReference type="PANTHER" id="PTHR28208">
    <property type="entry name" value="PHOSPHATIDATE PHOSPHATASE APP1"/>
    <property type="match status" value="1"/>
</dbReference>
<dbReference type="InterPro" id="IPR052935">
    <property type="entry name" value="Mg2+_PAP"/>
</dbReference>
<reference evidence="4" key="1">
    <citation type="submission" date="2016-03" db="EMBL/GenBank/DDBJ databases">
        <authorList>
            <person name="Devillers Hugo."/>
        </authorList>
    </citation>
    <scope>NUCLEOTIDE SEQUENCE [LARGE SCALE GENOMIC DNA]</scope>
</reference>
<dbReference type="GO" id="GO:0008195">
    <property type="term" value="F:phosphatidate phosphatase activity"/>
    <property type="evidence" value="ECO:0007669"/>
    <property type="project" value="InterPro"/>
</dbReference>
<accession>A0A1G4J9F5</accession>
<evidence type="ECO:0000259" key="2">
    <source>
        <dbReference type="Pfam" id="PF09949"/>
    </source>
</evidence>
<dbReference type="EMBL" id="LT598482">
    <property type="protein sequence ID" value="SCU86610.1"/>
    <property type="molecule type" value="Genomic_DNA"/>
</dbReference>
<dbReference type="Proteomes" id="UP000191144">
    <property type="component" value="Chromosome D"/>
</dbReference>
<dbReference type="OrthoDB" id="541883at2759"/>
<feature type="compositionally biased region" description="Polar residues" evidence="1">
    <location>
        <begin position="441"/>
        <end position="451"/>
    </location>
</feature>
<proteinExistence type="predicted"/>
<dbReference type="PIRSF" id="PIRSF037464">
    <property type="entry name" value="UCP037464_APP1"/>
    <property type="match status" value="1"/>
</dbReference>
<gene>
    <name evidence="3" type="ORF">LAME_0D06920G</name>
</gene>
<feature type="region of interest" description="Disordered" evidence="1">
    <location>
        <begin position="437"/>
        <end position="488"/>
    </location>
</feature>
<evidence type="ECO:0000256" key="1">
    <source>
        <dbReference type="SAM" id="MobiDB-lite"/>
    </source>
</evidence>
<feature type="compositionally biased region" description="Polar residues" evidence="1">
    <location>
        <begin position="136"/>
        <end position="158"/>
    </location>
</feature>
<dbReference type="AlphaFoldDB" id="A0A1G4J9F5"/>
<evidence type="ECO:0000313" key="4">
    <source>
        <dbReference type="Proteomes" id="UP000191144"/>
    </source>
</evidence>
<dbReference type="GO" id="GO:0030479">
    <property type="term" value="C:actin cortical patch"/>
    <property type="evidence" value="ECO:0007669"/>
    <property type="project" value="TreeGrafter"/>
</dbReference>